<sequence length="78" mass="8911">MDEPHELDTEEIDLLRKGSDGLAACSIEDGNEEALNLDVPNEEQDDDNGEYEDEDDPFDRIHELNITPEFNYVNNLCI</sequence>
<name>A0A484N673_9ASTE</name>
<gene>
    <name evidence="2" type="ORF">CCAM_LOCUS37260</name>
</gene>
<evidence type="ECO:0000313" key="2">
    <source>
        <dbReference type="EMBL" id="VFQ95484.1"/>
    </source>
</evidence>
<proteinExistence type="predicted"/>
<protein>
    <submittedName>
        <fullName evidence="2">Uncharacterized protein</fullName>
    </submittedName>
</protein>
<feature type="compositionally biased region" description="Acidic residues" evidence="1">
    <location>
        <begin position="40"/>
        <end position="56"/>
    </location>
</feature>
<dbReference type="AlphaFoldDB" id="A0A484N673"/>
<organism evidence="2 3">
    <name type="scientific">Cuscuta campestris</name>
    <dbReference type="NCBI Taxonomy" id="132261"/>
    <lineage>
        <taxon>Eukaryota</taxon>
        <taxon>Viridiplantae</taxon>
        <taxon>Streptophyta</taxon>
        <taxon>Embryophyta</taxon>
        <taxon>Tracheophyta</taxon>
        <taxon>Spermatophyta</taxon>
        <taxon>Magnoliopsida</taxon>
        <taxon>eudicotyledons</taxon>
        <taxon>Gunneridae</taxon>
        <taxon>Pentapetalae</taxon>
        <taxon>asterids</taxon>
        <taxon>lamiids</taxon>
        <taxon>Solanales</taxon>
        <taxon>Convolvulaceae</taxon>
        <taxon>Cuscuteae</taxon>
        <taxon>Cuscuta</taxon>
        <taxon>Cuscuta subgen. Grammica</taxon>
        <taxon>Cuscuta sect. Cleistogrammica</taxon>
    </lineage>
</organism>
<evidence type="ECO:0000256" key="1">
    <source>
        <dbReference type="SAM" id="MobiDB-lite"/>
    </source>
</evidence>
<keyword evidence="3" id="KW-1185">Reference proteome</keyword>
<reference evidence="2 3" key="1">
    <citation type="submission" date="2018-04" db="EMBL/GenBank/DDBJ databases">
        <authorList>
            <person name="Vogel A."/>
        </authorList>
    </citation>
    <scope>NUCLEOTIDE SEQUENCE [LARGE SCALE GENOMIC DNA]</scope>
</reference>
<dbReference type="Proteomes" id="UP000595140">
    <property type="component" value="Unassembled WGS sequence"/>
</dbReference>
<accession>A0A484N673</accession>
<dbReference type="EMBL" id="OOIL02005599">
    <property type="protein sequence ID" value="VFQ95484.1"/>
    <property type="molecule type" value="Genomic_DNA"/>
</dbReference>
<feature type="region of interest" description="Disordered" evidence="1">
    <location>
        <begin position="31"/>
        <end position="56"/>
    </location>
</feature>
<evidence type="ECO:0000313" key="3">
    <source>
        <dbReference type="Proteomes" id="UP000595140"/>
    </source>
</evidence>